<dbReference type="SUPFAM" id="SSF52777">
    <property type="entry name" value="CoA-dependent acyltransferases"/>
    <property type="match status" value="2"/>
</dbReference>
<dbReference type="InterPro" id="IPR023213">
    <property type="entry name" value="CAT-like_dom_sf"/>
</dbReference>
<dbReference type="Pfam" id="PF00550">
    <property type="entry name" value="PP-binding"/>
    <property type="match status" value="1"/>
</dbReference>
<dbReference type="GO" id="GO:0044550">
    <property type="term" value="P:secondary metabolite biosynthetic process"/>
    <property type="evidence" value="ECO:0007669"/>
    <property type="project" value="TreeGrafter"/>
</dbReference>
<dbReference type="InterPro" id="IPR000873">
    <property type="entry name" value="AMP-dep_synth/lig_dom"/>
</dbReference>
<keyword evidence="3" id="KW-0597">Phosphoprotein</keyword>
<dbReference type="PROSITE" id="PS00455">
    <property type="entry name" value="AMP_BINDING"/>
    <property type="match status" value="1"/>
</dbReference>
<dbReference type="SUPFAM" id="SSF56801">
    <property type="entry name" value="Acetyl-CoA synthetase-like"/>
    <property type="match status" value="1"/>
</dbReference>
<dbReference type="SUPFAM" id="SSF47336">
    <property type="entry name" value="ACP-like"/>
    <property type="match status" value="1"/>
</dbReference>
<gene>
    <name evidence="6" type="ORF">ADK34_15850</name>
</gene>
<dbReference type="EMBL" id="LGUP01000131">
    <property type="protein sequence ID" value="KOG26959.1"/>
    <property type="molecule type" value="Genomic_DNA"/>
</dbReference>
<dbReference type="InterPro" id="IPR009081">
    <property type="entry name" value="PP-bd_ACP"/>
</dbReference>
<dbReference type="GO" id="GO:0043041">
    <property type="term" value="P:amino acid activation for nonribosomal peptide biosynthetic process"/>
    <property type="evidence" value="ECO:0007669"/>
    <property type="project" value="TreeGrafter"/>
</dbReference>
<dbReference type="GO" id="GO:0031177">
    <property type="term" value="F:phosphopantetheine binding"/>
    <property type="evidence" value="ECO:0007669"/>
    <property type="project" value="InterPro"/>
</dbReference>
<evidence type="ECO:0000313" key="7">
    <source>
        <dbReference type="Proteomes" id="UP000037023"/>
    </source>
</evidence>
<dbReference type="GO" id="GO:0008610">
    <property type="term" value="P:lipid biosynthetic process"/>
    <property type="evidence" value="ECO:0007669"/>
    <property type="project" value="UniProtKB-ARBA"/>
</dbReference>
<dbReference type="AlphaFoldDB" id="A0A0L8KMI8"/>
<protein>
    <recommendedName>
        <fullName evidence="5">Carrier domain-containing protein</fullName>
    </recommendedName>
</protein>
<dbReference type="Gene3D" id="1.10.1200.10">
    <property type="entry name" value="ACP-like"/>
    <property type="match status" value="1"/>
</dbReference>
<dbReference type="RefSeq" id="WP_033205203.1">
    <property type="nucleotide sequence ID" value="NZ_LGUP01000131.1"/>
</dbReference>
<dbReference type="GO" id="GO:0003824">
    <property type="term" value="F:catalytic activity"/>
    <property type="evidence" value="ECO:0007669"/>
    <property type="project" value="InterPro"/>
</dbReference>
<evidence type="ECO:0000256" key="1">
    <source>
        <dbReference type="ARBA" id="ARBA00001957"/>
    </source>
</evidence>
<dbReference type="NCBIfam" id="TIGR01733">
    <property type="entry name" value="AA-adenyl-dom"/>
    <property type="match status" value="1"/>
</dbReference>
<dbReference type="PATRIC" id="fig|1938.6.peg.3427"/>
<dbReference type="InterPro" id="IPR020845">
    <property type="entry name" value="AMP-binding_CS"/>
</dbReference>
<dbReference type="PROSITE" id="PS50075">
    <property type="entry name" value="CARRIER"/>
    <property type="match status" value="1"/>
</dbReference>
<accession>A0A0L8KMI8</accession>
<dbReference type="InterPro" id="IPR042099">
    <property type="entry name" value="ANL_N_sf"/>
</dbReference>
<dbReference type="Pfam" id="PF00501">
    <property type="entry name" value="AMP-binding"/>
    <property type="match status" value="1"/>
</dbReference>
<dbReference type="InterPro" id="IPR025110">
    <property type="entry name" value="AMP-bd_C"/>
</dbReference>
<dbReference type="InterPro" id="IPR020806">
    <property type="entry name" value="PKS_PP-bd"/>
</dbReference>
<evidence type="ECO:0000256" key="3">
    <source>
        <dbReference type="ARBA" id="ARBA00022553"/>
    </source>
</evidence>
<dbReference type="PROSITE" id="PS00012">
    <property type="entry name" value="PHOSPHOPANTETHEINE"/>
    <property type="match status" value="1"/>
</dbReference>
<dbReference type="PANTHER" id="PTHR45527:SF1">
    <property type="entry name" value="FATTY ACID SYNTHASE"/>
    <property type="match status" value="1"/>
</dbReference>
<keyword evidence="2" id="KW-0596">Phosphopantetheine</keyword>
<comment type="caution">
    <text evidence="6">The sequence shown here is derived from an EMBL/GenBank/DDBJ whole genome shotgun (WGS) entry which is preliminary data.</text>
</comment>
<reference evidence="6 7" key="1">
    <citation type="submission" date="2015-06" db="EMBL/GenBank/DDBJ databases">
        <authorList>
            <person name="Hoefler B.C."/>
            <person name="Straight P.D."/>
        </authorList>
    </citation>
    <scope>NUCLEOTIDE SEQUENCE [LARGE SCALE GENOMIC DNA]</scope>
    <source>
        <strain evidence="6 7">NRRL 3427</strain>
    </source>
</reference>
<dbReference type="InterPro" id="IPR020459">
    <property type="entry name" value="AMP-binding"/>
</dbReference>
<name>A0A0L8KMI8_STRVR</name>
<dbReference type="Gene3D" id="3.30.559.30">
    <property type="entry name" value="Nonribosomal peptide synthetase, condensation domain"/>
    <property type="match status" value="1"/>
</dbReference>
<evidence type="ECO:0000259" key="5">
    <source>
        <dbReference type="PROSITE" id="PS50075"/>
    </source>
</evidence>
<evidence type="ECO:0000256" key="4">
    <source>
        <dbReference type="SAM" id="MobiDB-lite"/>
    </source>
</evidence>
<dbReference type="InterPro" id="IPR010071">
    <property type="entry name" value="AA_adenyl_dom"/>
</dbReference>
<dbReference type="InterPro" id="IPR006162">
    <property type="entry name" value="Ppantetheine_attach_site"/>
</dbReference>
<organism evidence="6 7">
    <name type="scientific">Streptomyces viridochromogenes</name>
    <dbReference type="NCBI Taxonomy" id="1938"/>
    <lineage>
        <taxon>Bacteria</taxon>
        <taxon>Bacillati</taxon>
        <taxon>Actinomycetota</taxon>
        <taxon>Actinomycetes</taxon>
        <taxon>Kitasatosporales</taxon>
        <taxon>Streptomycetaceae</taxon>
        <taxon>Streptomyces</taxon>
    </lineage>
</organism>
<dbReference type="InterPro" id="IPR001242">
    <property type="entry name" value="Condensation_dom"/>
</dbReference>
<feature type="region of interest" description="Disordered" evidence="4">
    <location>
        <begin position="759"/>
        <end position="781"/>
    </location>
</feature>
<dbReference type="Pfam" id="PF13193">
    <property type="entry name" value="AMP-binding_C"/>
    <property type="match status" value="1"/>
</dbReference>
<feature type="region of interest" description="Disordered" evidence="4">
    <location>
        <begin position="119"/>
        <end position="141"/>
    </location>
</feature>
<dbReference type="PANTHER" id="PTHR45527">
    <property type="entry name" value="NONRIBOSOMAL PEPTIDE SYNTHETASE"/>
    <property type="match status" value="1"/>
</dbReference>
<dbReference type="GO" id="GO:0005737">
    <property type="term" value="C:cytoplasm"/>
    <property type="evidence" value="ECO:0007669"/>
    <property type="project" value="TreeGrafter"/>
</dbReference>
<dbReference type="Proteomes" id="UP000037023">
    <property type="component" value="Unassembled WGS sequence"/>
</dbReference>
<dbReference type="InterPro" id="IPR045851">
    <property type="entry name" value="AMP-bd_C_sf"/>
</dbReference>
<dbReference type="SMART" id="SM00823">
    <property type="entry name" value="PKS_PP"/>
    <property type="match status" value="1"/>
</dbReference>
<comment type="cofactor">
    <cofactor evidence="1">
        <name>pantetheine 4'-phosphate</name>
        <dbReference type="ChEBI" id="CHEBI:47942"/>
    </cofactor>
</comment>
<dbReference type="Pfam" id="PF00668">
    <property type="entry name" value="Condensation"/>
    <property type="match status" value="1"/>
</dbReference>
<proteinExistence type="predicted"/>
<dbReference type="CDD" id="cd05930">
    <property type="entry name" value="A_NRPS"/>
    <property type="match status" value="1"/>
</dbReference>
<dbReference type="PRINTS" id="PR00154">
    <property type="entry name" value="AMPBINDING"/>
</dbReference>
<feature type="domain" description="Carrier" evidence="5">
    <location>
        <begin position="513"/>
        <end position="589"/>
    </location>
</feature>
<dbReference type="Gene3D" id="3.30.300.30">
    <property type="match status" value="1"/>
</dbReference>
<dbReference type="OrthoDB" id="2472181at2"/>
<sequence>MTHRNLWQAFVETAAAHPDQEAFAGPDGAVDYRRTAAAAAALADRLAARNVGAGDLVAVEMPVGPLFVVGVLAATAVGAAYIPLDVTGPAKRREQILTDARLSVVLRAGDDDVRAVAPLLTTPPPVGSPGPERHAPATDGDDPAYVIYTSGSTGRPKGVVVPARGVHTLLAAFQRRAPLGPGARHSWWTSPGFDVSVYEMWSALTSGGTVVPVPDAYRRDIDATLDHLADRRVDSAYLPPQFLTALRDRTAGDRTDAARPVPRLRRLLTGVEPIPLGLLVELRENTPGLVVINGYGPTETTVCATLYTVPDHCAEPQQRTPIGAVVEGNRGFVLDDRLAPVEQGRPGELCVAGPGVALGYLHDPDRTAERFVPAADGDGLMYRTGDIVVADATGELTFLGRIDDQLKIDGVRIEPAETEAALRRCAEIADVAVLARPASPGGPSVLTAFVVLADAAAPAGADLWTGLKARLADELPPQAVPRRFFALERIPMTSDGKLDRPALPTSDEPRARTALNGYERAVEDACRTVLTHAPASALDLGFAEAGGDSLQATRLSALLRDATGRAVTAGDVLAAPTLAALAARLPALPAADTSGDEGAAGKASPLTPGQAGIWAAELTGAAPPGTFHESVAVEFTGPLCPERTAKELAAVLDRHVVFRGRVDEDDARFVTDGAPVSVTVRSVASGEDVDDAWERLLAEFQRPPFDLGRGPLVRAAVLSAADTVRVLLVWHHLVVDAWSARIVLEELAAALSGDAPALPEDHGHAGYARRQRRHLDSPEGRDAVRAAADRARAWLPERAEPGPVQDSCRVDGFTVGARAWSRVRDRARRDGTTAFAVVLAATLDPLCELAGTDGRFALAVADRDGVDAVDTAGYLLTTVPFGPPPGYAREAGPALALRRARDAVAEARTWSRVPFPTLMAALGVREAGSLAPLVIAWDRDPAPALSVPGCTARSLPVTPLGVRWPWTVLLTDHGESGLTGRIEYPPWVSRDRVLALCARWESLLDAFTENA</sequence>
<dbReference type="Gene3D" id="3.30.559.10">
    <property type="entry name" value="Chloramphenicol acetyltransferase-like domain"/>
    <property type="match status" value="1"/>
</dbReference>
<evidence type="ECO:0000256" key="2">
    <source>
        <dbReference type="ARBA" id="ARBA00022450"/>
    </source>
</evidence>
<dbReference type="Gene3D" id="3.40.50.12780">
    <property type="entry name" value="N-terminal domain of ligase-like"/>
    <property type="match status" value="1"/>
</dbReference>
<dbReference type="GO" id="GO:0017000">
    <property type="term" value="P:antibiotic biosynthetic process"/>
    <property type="evidence" value="ECO:0007669"/>
    <property type="project" value="UniProtKB-ARBA"/>
</dbReference>
<dbReference type="InterPro" id="IPR036736">
    <property type="entry name" value="ACP-like_sf"/>
</dbReference>
<evidence type="ECO:0000313" key="6">
    <source>
        <dbReference type="EMBL" id="KOG26959.1"/>
    </source>
</evidence>